<name>A0ABS1HLK2_9BACT</name>
<protein>
    <recommendedName>
        <fullName evidence="3">Type IX secretion system membrane protein PorP/SprF</fullName>
    </recommendedName>
</protein>
<evidence type="ECO:0008006" key="3">
    <source>
        <dbReference type="Google" id="ProtNLM"/>
    </source>
</evidence>
<dbReference type="Proteomes" id="UP000605676">
    <property type="component" value="Unassembled WGS sequence"/>
</dbReference>
<reference evidence="1 2" key="1">
    <citation type="submission" date="2021-01" db="EMBL/GenBank/DDBJ databases">
        <title>Carboxyliciviraga sp.nov., isolated from coastal sediments.</title>
        <authorList>
            <person name="Lu D."/>
            <person name="Zhang T."/>
        </authorList>
    </citation>
    <scope>NUCLEOTIDE SEQUENCE [LARGE SCALE GENOMIC DNA]</scope>
    <source>
        <strain evidence="1 2">N1Y132</strain>
    </source>
</reference>
<evidence type="ECO:0000313" key="2">
    <source>
        <dbReference type="Proteomes" id="UP000605676"/>
    </source>
</evidence>
<evidence type="ECO:0000313" key="1">
    <source>
        <dbReference type="EMBL" id="MBK3518543.1"/>
    </source>
</evidence>
<gene>
    <name evidence="1" type="ORF">JIV24_14455</name>
</gene>
<accession>A0ABS1HLK2</accession>
<proteinExistence type="predicted"/>
<keyword evidence="2" id="KW-1185">Reference proteome</keyword>
<comment type="caution">
    <text evidence="1">The sequence shown here is derived from an EMBL/GenBank/DDBJ whole genome shotgun (WGS) entry which is preliminary data.</text>
</comment>
<dbReference type="RefSeq" id="WP_200465770.1">
    <property type="nucleotide sequence ID" value="NZ_JAENRR010000036.1"/>
</dbReference>
<sequence>MTKSTLILIVALLSLNLKLHGQSLGYSGPVSSSLAYVKVFDDSHWASLNNVANQAHVKSLSVGAAYQMRFNLSELSSRAATAIVPSRFGSFSGLAMQSGFSKSNYNRYAVAYSRLFGNSISAGFQFNYMNHQMQSADRADAFYSAFGLGFKTTESIKVGVYIQNPEQSKLSYQDEAYALPTFFNGAIKYSIPHKFFAIFELEKELEYDVVYKTAIQFSFNDKLFVRGGVRGKPVEITFGGGFQLVGLSIDVGFSHHQQLGMTSGAGLAYSFKHKQ</sequence>
<dbReference type="EMBL" id="JAENRR010000036">
    <property type="protein sequence ID" value="MBK3518543.1"/>
    <property type="molecule type" value="Genomic_DNA"/>
</dbReference>
<organism evidence="1 2">
    <name type="scientific">Carboxylicivirga marina</name>
    <dbReference type="NCBI Taxonomy" id="2800988"/>
    <lineage>
        <taxon>Bacteria</taxon>
        <taxon>Pseudomonadati</taxon>
        <taxon>Bacteroidota</taxon>
        <taxon>Bacteroidia</taxon>
        <taxon>Marinilabiliales</taxon>
        <taxon>Marinilabiliaceae</taxon>
        <taxon>Carboxylicivirga</taxon>
    </lineage>
</organism>